<comment type="caution">
    <text evidence="8">The sequence shown here is derived from an EMBL/GenBank/DDBJ whole genome shotgun (WGS) entry which is preliminary data.</text>
</comment>
<evidence type="ECO:0000256" key="3">
    <source>
        <dbReference type="ARBA" id="ARBA00022692"/>
    </source>
</evidence>
<dbReference type="PANTHER" id="PTHR19282:SF252">
    <property type="entry name" value="TETRASPANIN"/>
    <property type="match status" value="1"/>
</dbReference>
<dbReference type="InterPro" id="IPR008952">
    <property type="entry name" value="Tetraspanin_EC2_sf"/>
</dbReference>
<feature type="transmembrane region" description="Helical" evidence="7">
    <location>
        <begin position="87"/>
        <end position="109"/>
    </location>
</feature>
<dbReference type="PANTHER" id="PTHR19282">
    <property type="entry name" value="TETRASPANIN"/>
    <property type="match status" value="1"/>
</dbReference>
<dbReference type="InterPro" id="IPR018499">
    <property type="entry name" value="Tetraspanin/Peripherin"/>
</dbReference>
<proteinExistence type="inferred from homology"/>
<keyword evidence="4 7" id="KW-1133">Transmembrane helix</keyword>
<dbReference type="CDD" id="cd03127">
    <property type="entry name" value="tetraspanin_LEL"/>
    <property type="match status" value="1"/>
</dbReference>
<dbReference type="AlphaFoldDB" id="A0A8S4DGM9"/>
<reference evidence="8" key="1">
    <citation type="submission" date="2020-11" db="EMBL/GenBank/DDBJ databases">
        <authorList>
            <person name="Whiteford S."/>
        </authorList>
    </citation>
    <scope>NUCLEOTIDE SEQUENCE</scope>
</reference>
<keyword evidence="3 7" id="KW-0812">Transmembrane</keyword>
<dbReference type="Proteomes" id="UP000653454">
    <property type="component" value="Unassembled WGS sequence"/>
</dbReference>
<dbReference type="PIRSF" id="PIRSF002419">
    <property type="entry name" value="Tetraspanin"/>
    <property type="match status" value="1"/>
</dbReference>
<dbReference type="GO" id="GO:0005886">
    <property type="term" value="C:plasma membrane"/>
    <property type="evidence" value="ECO:0007669"/>
    <property type="project" value="TreeGrafter"/>
</dbReference>
<dbReference type="PRINTS" id="PR00259">
    <property type="entry name" value="TMFOUR"/>
</dbReference>
<evidence type="ECO:0000256" key="6">
    <source>
        <dbReference type="PIRSR" id="PIRSR002419-1"/>
    </source>
</evidence>
<evidence type="ECO:0000256" key="5">
    <source>
        <dbReference type="ARBA" id="ARBA00023136"/>
    </source>
</evidence>
<keyword evidence="9" id="KW-1185">Reference proteome</keyword>
<evidence type="ECO:0000313" key="8">
    <source>
        <dbReference type="EMBL" id="CAG9098535.1"/>
    </source>
</evidence>
<evidence type="ECO:0000256" key="2">
    <source>
        <dbReference type="ARBA" id="ARBA00006840"/>
    </source>
</evidence>
<feature type="transmembrane region" description="Helical" evidence="7">
    <location>
        <begin position="12"/>
        <end position="39"/>
    </location>
</feature>
<name>A0A8S4DGM9_PLUXY</name>
<feature type="transmembrane region" description="Helical" evidence="7">
    <location>
        <begin position="59"/>
        <end position="80"/>
    </location>
</feature>
<dbReference type="InterPro" id="IPR000301">
    <property type="entry name" value="Tetraspanin_animals"/>
</dbReference>
<comment type="similarity">
    <text evidence="2 7">Belongs to the tetraspanin (TM4SF) family.</text>
</comment>
<dbReference type="SUPFAM" id="SSF48652">
    <property type="entry name" value="Tetraspanin"/>
    <property type="match status" value="1"/>
</dbReference>
<evidence type="ECO:0000256" key="1">
    <source>
        <dbReference type="ARBA" id="ARBA00004141"/>
    </source>
</evidence>
<evidence type="ECO:0000256" key="4">
    <source>
        <dbReference type="ARBA" id="ARBA00022989"/>
    </source>
</evidence>
<dbReference type="Gene3D" id="1.10.1450.10">
    <property type="entry name" value="Tetraspanin"/>
    <property type="match status" value="1"/>
</dbReference>
<evidence type="ECO:0000256" key="7">
    <source>
        <dbReference type="RuleBase" id="RU361218"/>
    </source>
</evidence>
<dbReference type="EMBL" id="CAJHNJ030000005">
    <property type="protein sequence ID" value="CAG9098535.1"/>
    <property type="molecule type" value="Genomic_DNA"/>
</dbReference>
<feature type="transmembrane region" description="Helical" evidence="7">
    <location>
        <begin position="212"/>
        <end position="235"/>
    </location>
</feature>
<organism evidence="8 9">
    <name type="scientific">Plutella xylostella</name>
    <name type="common">Diamondback moth</name>
    <name type="synonym">Plutella maculipennis</name>
    <dbReference type="NCBI Taxonomy" id="51655"/>
    <lineage>
        <taxon>Eukaryota</taxon>
        <taxon>Metazoa</taxon>
        <taxon>Ecdysozoa</taxon>
        <taxon>Arthropoda</taxon>
        <taxon>Hexapoda</taxon>
        <taxon>Insecta</taxon>
        <taxon>Pterygota</taxon>
        <taxon>Neoptera</taxon>
        <taxon>Endopterygota</taxon>
        <taxon>Lepidoptera</taxon>
        <taxon>Glossata</taxon>
        <taxon>Ditrysia</taxon>
        <taxon>Yponomeutoidea</taxon>
        <taxon>Plutellidae</taxon>
        <taxon>Plutella</taxon>
    </lineage>
</organism>
<sequence>MGNDFQNVSGIACLKTFTFILNILFWLLGLALLLAGLWAEFELHKYLELSPELSGSVPHVLLGVAGLSLAVSSVAFSCIVKGQPVLLYAYSGFLGAISIMIAGVGMSLFCYRETFPKGLHDGLTQSVLTYDPDRNNIDFAQANNNNINYFHIKMQCCGVSNYTDWVRLSPKRVIPFSCCVDPTHCVIANYSDVYQKGCYDTMLEYMDNNMNIIVGVALGTAMLPMIGTLVACSLAEAINKAKYDEIN</sequence>
<comment type="subcellular location">
    <subcellularLocation>
        <location evidence="1 7">Membrane</location>
        <topology evidence="1 7">Multi-pass membrane protein</topology>
    </subcellularLocation>
</comment>
<keyword evidence="6" id="KW-1015">Disulfide bond</keyword>
<protein>
    <recommendedName>
        <fullName evidence="7">Tetraspanin</fullName>
    </recommendedName>
</protein>
<keyword evidence="5 7" id="KW-0472">Membrane</keyword>
<evidence type="ECO:0000313" key="9">
    <source>
        <dbReference type="Proteomes" id="UP000653454"/>
    </source>
</evidence>
<accession>A0A8S4DGM9</accession>
<feature type="disulfide bond" evidence="6">
    <location>
        <begin position="157"/>
        <end position="178"/>
    </location>
</feature>
<gene>
    <name evidence="8" type="ORF">PLXY2_LOCUS1937</name>
</gene>
<dbReference type="Pfam" id="PF00335">
    <property type="entry name" value="Tetraspanin"/>
    <property type="match status" value="1"/>
</dbReference>